<gene>
    <name evidence="3" type="ORF">GCM10009804_54240</name>
</gene>
<dbReference type="InterPro" id="IPR023809">
    <property type="entry name" value="Thiopep_bacteriocin_synth_dom"/>
</dbReference>
<dbReference type="NCBIfam" id="TIGR03891">
    <property type="entry name" value="thiopep_ocin"/>
    <property type="match status" value="1"/>
</dbReference>
<dbReference type="Pfam" id="PF14028">
    <property type="entry name" value="Lant_dehydr_C"/>
    <property type="match status" value="1"/>
</dbReference>
<dbReference type="InterPro" id="IPR006827">
    <property type="entry name" value="Lant_deHydtase_N"/>
</dbReference>
<evidence type="ECO:0000259" key="1">
    <source>
        <dbReference type="Pfam" id="PF04738"/>
    </source>
</evidence>
<dbReference type="Proteomes" id="UP001501705">
    <property type="component" value="Unassembled WGS sequence"/>
</dbReference>
<feature type="domain" description="Lantibiotic dehydratase N-terminal" evidence="1">
    <location>
        <begin position="247"/>
        <end position="621"/>
    </location>
</feature>
<comment type="caution">
    <text evidence="3">The sequence shown here is derived from an EMBL/GenBank/DDBJ whole genome shotgun (WGS) entry which is preliminary data.</text>
</comment>
<accession>A0ABP4PZC0</accession>
<feature type="domain" description="Lantibiotic dehydratase N-terminal" evidence="1">
    <location>
        <begin position="39"/>
        <end position="226"/>
    </location>
</feature>
<evidence type="ECO:0000313" key="3">
    <source>
        <dbReference type="EMBL" id="GAA1591205.1"/>
    </source>
</evidence>
<dbReference type="EMBL" id="BAAAPH010000019">
    <property type="protein sequence ID" value="GAA1591205.1"/>
    <property type="molecule type" value="Genomic_DNA"/>
</dbReference>
<reference evidence="4" key="1">
    <citation type="journal article" date="2019" name="Int. J. Syst. Evol. Microbiol.">
        <title>The Global Catalogue of Microorganisms (GCM) 10K type strain sequencing project: providing services to taxonomists for standard genome sequencing and annotation.</title>
        <authorList>
            <consortium name="The Broad Institute Genomics Platform"/>
            <consortium name="The Broad Institute Genome Sequencing Center for Infectious Disease"/>
            <person name="Wu L."/>
            <person name="Ma J."/>
        </authorList>
    </citation>
    <scope>NUCLEOTIDE SEQUENCE [LARGE SCALE GENOMIC DNA]</scope>
    <source>
        <strain evidence="4">JCM 15572</strain>
    </source>
</reference>
<sequence>MLRLAAAPAAAAAPTRTAPDPATATVGELSTYLREVLTDAALLEAIELSSPSLAASLQRILAGADVERAKLERAILATTRYLLRMTGRPTPFGLLAGVAPVVFDGLSGSAKVRIGSAHTRQVLPDEGWLHAERRGQLPVRVVANNLAVIRGDRLVLPYLRKLAEDDPGRELSLANSEAVQFIRAAARRPVAYEVLRARLLEATPDATPADADQLLDQLLTREILLGEYAQADPDAPVVTDRLGRPGSVQVDLRVDADVRLPQAVADEAARVGSLLWRLSPPGDGLPALASYHRAFLDRYGTDRVVPVLDLLDPQVGLGPPAGYRIPVGERGGAEVPSNTCSAARDQALAVALVENAGAEELVLDNQLVSQLVSEGSDRAPDSLDLCAQVLADSPEALERGEFLLAATSGSIAAGAMIGRFAGLLGVEDALGELYDVPGPVPVQLKFAPYEPRFGNVLREPQLLPHTLAVGTFADPDDPAVVEVRDVCVGTTGERLYLFSKRLGRELTVVRPNMLNVVTGAPNVARFLAAVGLAGRRFWTPWQWGRLDVMPRLPRVRSGRSILAPALWRTDPELATVRDQSEWDAALDHWRERLAVPEVIRVGMFDHHLDLDLRVPLHRRLLRDQLRKEPSSVVSETLNAYGVTAGHANELVVPLVSVAERPEVVANPSWRTADERPPRHLPGGEWLSAKVYLAADLQDALLVGAVRELVARMGVDRWFFLRYRDPSEHLRIRFRGGDPAVLNAWAGELVEAGRIRTVVLDEYEPEVARYGGAGVMGAAEDVFCADSRAVLEQLRLRAGRRLTMPVEWLAALNHLDLLGGFGQLEQWFLDTYPIELSNEVSPKDRAEFAKLHAGFEGLDCWGQRRAAVERYAGVSMPAVMSVLHLHNNRLLGTDRTLERRAYGLVRSTLKRTLDRRRHT</sequence>
<protein>
    <submittedName>
        <fullName evidence="3">Lantibiotic dehydratase</fullName>
    </submittedName>
</protein>
<evidence type="ECO:0000259" key="2">
    <source>
        <dbReference type="Pfam" id="PF14028"/>
    </source>
</evidence>
<feature type="domain" description="Thiopeptide-type bacteriocin biosynthesis" evidence="2">
    <location>
        <begin position="685"/>
        <end position="907"/>
    </location>
</feature>
<evidence type="ECO:0000313" key="4">
    <source>
        <dbReference type="Proteomes" id="UP001501705"/>
    </source>
</evidence>
<dbReference type="Pfam" id="PF04738">
    <property type="entry name" value="Lant_dehydr_N"/>
    <property type="match status" value="2"/>
</dbReference>
<organism evidence="3 4">
    <name type="scientific">Kribbella hippodromi</name>
    <dbReference type="NCBI Taxonomy" id="434347"/>
    <lineage>
        <taxon>Bacteria</taxon>
        <taxon>Bacillati</taxon>
        <taxon>Actinomycetota</taxon>
        <taxon>Actinomycetes</taxon>
        <taxon>Propionibacteriales</taxon>
        <taxon>Kribbellaceae</taxon>
        <taxon>Kribbella</taxon>
    </lineage>
</organism>
<keyword evidence="4" id="KW-1185">Reference proteome</keyword>
<dbReference type="RefSeq" id="WP_344237664.1">
    <property type="nucleotide sequence ID" value="NZ_BAAAPH010000019.1"/>
</dbReference>
<name>A0ABP4PZC0_9ACTN</name>
<proteinExistence type="predicted"/>